<dbReference type="RefSeq" id="WP_271435258.1">
    <property type="nucleotide sequence ID" value="NZ_CP073355.1"/>
</dbReference>
<gene>
    <name evidence="3" type="ORF">KDW03_11690</name>
</gene>
<dbReference type="PANTHER" id="PTHR43584">
    <property type="entry name" value="NUCLEOTIDYL TRANSFERASE"/>
    <property type="match status" value="1"/>
</dbReference>
<dbReference type="EMBL" id="CP073355">
    <property type="protein sequence ID" value="URA10126.1"/>
    <property type="molecule type" value="Genomic_DNA"/>
</dbReference>
<dbReference type="SUPFAM" id="SSF51161">
    <property type="entry name" value="Trimeric LpxA-like enzymes"/>
    <property type="match status" value="1"/>
</dbReference>
<keyword evidence="2" id="KW-0012">Acyltransferase</keyword>
<evidence type="ECO:0000313" key="3">
    <source>
        <dbReference type="EMBL" id="URA10126.1"/>
    </source>
</evidence>
<dbReference type="InterPro" id="IPR011004">
    <property type="entry name" value="Trimer_LpxA-like_sf"/>
</dbReference>
<evidence type="ECO:0000256" key="2">
    <source>
        <dbReference type="ARBA" id="ARBA00023315"/>
    </source>
</evidence>
<dbReference type="Gene3D" id="2.160.10.10">
    <property type="entry name" value="Hexapeptide repeat proteins"/>
    <property type="match status" value="1"/>
</dbReference>
<dbReference type="InterPro" id="IPR023917">
    <property type="entry name" value="Bifunctiontional_GlmU_bac-type"/>
</dbReference>
<evidence type="ECO:0008006" key="5">
    <source>
        <dbReference type="Google" id="ProtNLM"/>
    </source>
</evidence>
<evidence type="ECO:0000313" key="4">
    <source>
        <dbReference type="Proteomes" id="UP001056539"/>
    </source>
</evidence>
<organism evidence="3 4">
    <name type="scientific">Thermospira aquatica</name>
    <dbReference type="NCBI Taxonomy" id="2828656"/>
    <lineage>
        <taxon>Bacteria</taxon>
        <taxon>Pseudomonadati</taxon>
        <taxon>Spirochaetota</taxon>
        <taxon>Spirochaetia</taxon>
        <taxon>Brevinematales</taxon>
        <taxon>Thermospiraceae</taxon>
        <taxon>Thermospira</taxon>
    </lineage>
</organism>
<dbReference type="NCBIfam" id="TIGR03991">
    <property type="entry name" value="alt_bact_glmU"/>
    <property type="match status" value="1"/>
</dbReference>
<dbReference type="PANTHER" id="PTHR43584:SF9">
    <property type="entry name" value="TRANSFERASE HEXAPEPTIDE REPEAT CONTAINING PROTEIN"/>
    <property type="match status" value="1"/>
</dbReference>
<name>A0AAX3BEE2_9SPIR</name>
<accession>A0AAX3BEE2</accession>
<dbReference type="GO" id="GO:0016746">
    <property type="term" value="F:acyltransferase activity"/>
    <property type="evidence" value="ECO:0007669"/>
    <property type="project" value="UniProtKB-KW"/>
</dbReference>
<evidence type="ECO:0000256" key="1">
    <source>
        <dbReference type="ARBA" id="ARBA00022679"/>
    </source>
</evidence>
<sequence length="392" mass="44880">MVLLLETHEHVHFSPVSYTRFVWDITLGVMTPFERAKREFGDVRCWSPRFRDEVYALLGYEFTWKGEEIFLVLNSQFVYPVGFSFEKGLGITPAGQWVYLVTDRLSEEELVALEGQNVNWLAQRFPTREVTEGVYYRDVADLVNQLEKSIQLFEPYFAESSEYTSPQEGVYIHKTARIDPYVVWHAEEGMIVVERDARVRAFSIIDGPSYIGESSLVDSGRLREGTVIRSHCKIGGEVEWSVVESYSNKHHEGFLGHSYVGSWVNIGAMATTSDLKNNYRPITLQRREGKLDTRTNKFGSLIGDFVKIGIGVMINTGTVIEPGANIFLEKGQVQPPKYVPAFAWGSEATYEWEKFWRDLTTMMRRRKVSPSQGYASFLQALYQRLVQAEGIL</sequence>
<keyword evidence="1" id="KW-0808">Transferase</keyword>
<keyword evidence="4" id="KW-1185">Reference proteome</keyword>
<protein>
    <recommendedName>
        <fullName evidence="5">Glucose-1-phosphate thymidylyltransferase</fullName>
    </recommendedName>
</protein>
<dbReference type="Proteomes" id="UP001056539">
    <property type="component" value="Chromosome"/>
</dbReference>
<dbReference type="InterPro" id="IPR050065">
    <property type="entry name" value="GlmU-like"/>
</dbReference>
<dbReference type="KEGG" id="taqu:KDW03_11690"/>
<dbReference type="GO" id="GO:0016779">
    <property type="term" value="F:nucleotidyltransferase activity"/>
    <property type="evidence" value="ECO:0007669"/>
    <property type="project" value="UniProtKB-ARBA"/>
</dbReference>
<reference evidence="3" key="2">
    <citation type="submission" date="2022-06" db="EMBL/GenBank/DDBJ databases">
        <title>Thermospira aquatica gen. nov., sp. nov.</title>
        <authorList>
            <person name="Ben Ali Gam Z."/>
            <person name="Labat M."/>
        </authorList>
    </citation>
    <scope>NUCLEOTIDE SEQUENCE</scope>
    <source>
        <strain evidence="3">F1F22</strain>
    </source>
</reference>
<proteinExistence type="predicted"/>
<dbReference type="AlphaFoldDB" id="A0AAX3BEE2"/>
<reference evidence="3" key="1">
    <citation type="submission" date="2021-04" db="EMBL/GenBank/DDBJ databases">
        <authorList>
            <person name="Postec A."/>
        </authorList>
    </citation>
    <scope>NUCLEOTIDE SEQUENCE</scope>
    <source>
        <strain evidence="3">F1F22</strain>
    </source>
</reference>